<dbReference type="Pfam" id="PF22692">
    <property type="entry name" value="LlgE_F_G_D1"/>
    <property type="match status" value="1"/>
</dbReference>
<sequence length="452" mass="45927">MGILSSLFTGVSGLNANGNALSVVGNNIANLSTVGFKSSRSVFADLISSSLGGAGGAIQTGLGVALNGVQGNFSQGSLSTTSNALDLAVDGNGFFVLRDTAGAAFYSRAGQFHLNSQNQIVDPSGFLLQGFQVNTSGLITASISGVTLPTTTAPPNPTSTVDIGANLNSQSATDTFSLADPAGTSRFSSSITVYDSVGNSHLLTSYFTKTAANTWTYNVLGSTSEIVTGNYHTSNVNTSLGLVRLASGTLTFNTSGALDTESVVTSYDSGTAGGTAGGTVGQSQIDFVGATADQAISFNFGTSVTTDGGNGMNLTTQFGAASGLVQQSQNGFGAGALQTFSVETNGMINGRFSNGQVRPLAQLALARFPDPLGLVRTGKNTFAESGTSGQPLIGAATSAGLGRVLANTLELSNVDLGESFIEMIAAQRGFQANSRVITTSDEVLQELVNLKR</sequence>
<evidence type="ECO:0000259" key="7">
    <source>
        <dbReference type="Pfam" id="PF06429"/>
    </source>
</evidence>
<dbReference type="InterPro" id="IPR011491">
    <property type="entry name" value="FlgE_D2"/>
</dbReference>
<comment type="function">
    <text evidence="5">A flexible structure which links the flagellar filament to the drive apparatus in the basal body.</text>
</comment>
<dbReference type="SUPFAM" id="SSF117143">
    <property type="entry name" value="Flagellar hook protein flgE"/>
    <property type="match status" value="1"/>
</dbReference>
<dbReference type="PANTHER" id="PTHR30435">
    <property type="entry name" value="FLAGELLAR PROTEIN"/>
    <property type="match status" value="1"/>
</dbReference>
<evidence type="ECO:0000259" key="6">
    <source>
        <dbReference type="Pfam" id="PF00460"/>
    </source>
</evidence>
<keyword evidence="10" id="KW-0282">Flagellum</keyword>
<dbReference type="Proteomes" id="UP000199032">
    <property type="component" value="Unassembled WGS sequence"/>
</dbReference>
<dbReference type="GO" id="GO:0009425">
    <property type="term" value="C:bacterial-type flagellum basal body"/>
    <property type="evidence" value="ECO:0007669"/>
    <property type="project" value="UniProtKB-SubCell"/>
</dbReference>
<dbReference type="GO" id="GO:0009424">
    <property type="term" value="C:bacterial-type flagellum hook"/>
    <property type="evidence" value="ECO:0007669"/>
    <property type="project" value="TreeGrafter"/>
</dbReference>
<evidence type="ECO:0000259" key="9">
    <source>
        <dbReference type="Pfam" id="PF22692"/>
    </source>
</evidence>
<dbReference type="Pfam" id="PF00460">
    <property type="entry name" value="Flg_bb_rod"/>
    <property type="match status" value="1"/>
</dbReference>
<evidence type="ECO:0000313" key="10">
    <source>
        <dbReference type="EMBL" id="CUS37755.1"/>
    </source>
</evidence>
<dbReference type="Pfam" id="PF07559">
    <property type="entry name" value="FlgE_D2"/>
    <property type="match status" value="1"/>
</dbReference>
<dbReference type="Gene3D" id="2.60.98.20">
    <property type="entry name" value="Flagellar hook protein FlgE"/>
    <property type="match status" value="1"/>
</dbReference>
<reference evidence="10 11" key="1">
    <citation type="submission" date="2015-10" db="EMBL/GenBank/DDBJ databases">
        <authorList>
            <person name="Gilbert D.G."/>
        </authorList>
    </citation>
    <scope>NUCLEOTIDE SEQUENCE [LARGE SCALE GENOMIC DNA]</scope>
    <source>
        <strain evidence="10">COMA1</strain>
    </source>
</reference>
<feature type="domain" description="Flagellar basal-body/hook protein C-terminal" evidence="7">
    <location>
        <begin position="408"/>
        <end position="450"/>
    </location>
</feature>
<keyword evidence="10" id="KW-0969">Cilium</keyword>
<comment type="similarity">
    <text evidence="2 5">Belongs to the flagella basal body rod proteins family.</text>
</comment>
<dbReference type="EMBL" id="CZQA01000010">
    <property type="protein sequence ID" value="CUS37755.1"/>
    <property type="molecule type" value="Genomic_DNA"/>
</dbReference>
<name>A0A0S4LP87_9BACT</name>
<dbReference type="STRING" id="1742972.COMA1_40244"/>
<feature type="domain" description="Flagellar hook protein FlgE/F/G-like D1" evidence="9">
    <location>
        <begin position="88"/>
        <end position="151"/>
    </location>
</feature>
<gene>
    <name evidence="10" type="primary">flgE</name>
    <name evidence="10" type="ORF">COMA1_40244</name>
</gene>
<feature type="domain" description="Flagellar hook protein FlgE D2" evidence="8">
    <location>
        <begin position="166"/>
        <end position="332"/>
    </location>
</feature>
<dbReference type="InterPro" id="IPR010930">
    <property type="entry name" value="Flg_bb/hook_C_dom"/>
</dbReference>
<evidence type="ECO:0000256" key="1">
    <source>
        <dbReference type="ARBA" id="ARBA00004117"/>
    </source>
</evidence>
<evidence type="ECO:0000256" key="3">
    <source>
        <dbReference type="ARBA" id="ARBA00019015"/>
    </source>
</evidence>
<dbReference type="InterPro" id="IPR053967">
    <property type="entry name" value="LlgE_F_G-like_D1"/>
</dbReference>
<dbReference type="InterPro" id="IPR037058">
    <property type="entry name" value="Falgellar_hook_FlgE_sf"/>
</dbReference>
<keyword evidence="11" id="KW-1185">Reference proteome</keyword>
<dbReference type="GO" id="GO:0071978">
    <property type="term" value="P:bacterial-type flagellum-dependent swarming motility"/>
    <property type="evidence" value="ECO:0007669"/>
    <property type="project" value="TreeGrafter"/>
</dbReference>
<dbReference type="InterPro" id="IPR001444">
    <property type="entry name" value="Flag_bb_rod_N"/>
</dbReference>
<protein>
    <recommendedName>
        <fullName evidence="3 5">Flagellar hook protein FlgE</fullName>
    </recommendedName>
</protein>
<accession>A0A0S4LP87</accession>
<evidence type="ECO:0000256" key="5">
    <source>
        <dbReference type="RuleBase" id="RU362116"/>
    </source>
</evidence>
<dbReference type="InterPro" id="IPR037925">
    <property type="entry name" value="FlgE/F/G-like"/>
</dbReference>
<dbReference type="PROSITE" id="PS00588">
    <property type="entry name" value="FLAGELLA_BB_ROD"/>
    <property type="match status" value="1"/>
</dbReference>
<dbReference type="InterPro" id="IPR019776">
    <property type="entry name" value="Flagellar_basal_body_rod_CS"/>
</dbReference>
<dbReference type="NCBIfam" id="TIGR03506">
    <property type="entry name" value="FlgEFG_subfam"/>
    <property type="match status" value="1"/>
</dbReference>
<organism evidence="10 11">
    <name type="scientific">Candidatus Nitrospira nitrosa</name>
    <dbReference type="NCBI Taxonomy" id="1742972"/>
    <lineage>
        <taxon>Bacteria</taxon>
        <taxon>Pseudomonadati</taxon>
        <taxon>Nitrospirota</taxon>
        <taxon>Nitrospiria</taxon>
        <taxon>Nitrospirales</taxon>
        <taxon>Nitrospiraceae</taxon>
        <taxon>Nitrospira</taxon>
    </lineage>
</organism>
<dbReference type="PANTHER" id="PTHR30435:SF1">
    <property type="entry name" value="FLAGELLAR HOOK PROTEIN FLGE"/>
    <property type="match status" value="1"/>
</dbReference>
<feature type="domain" description="Flagellar basal body rod protein N-terminal" evidence="6">
    <location>
        <begin position="9"/>
        <end position="37"/>
    </location>
</feature>
<dbReference type="GO" id="GO:0005829">
    <property type="term" value="C:cytosol"/>
    <property type="evidence" value="ECO:0007669"/>
    <property type="project" value="TreeGrafter"/>
</dbReference>
<evidence type="ECO:0000313" key="11">
    <source>
        <dbReference type="Proteomes" id="UP000199032"/>
    </source>
</evidence>
<proteinExistence type="inferred from homology"/>
<dbReference type="InterPro" id="IPR020013">
    <property type="entry name" value="Flagellar_FlgE/F/G"/>
</dbReference>
<dbReference type="AlphaFoldDB" id="A0A0S4LP87"/>
<keyword evidence="4 5" id="KW-0975">Bacterial flagellum</keyword>
<dbReference type="OrthoDB" id="9804559at2"/>
<dbReference type="RefSeq" id="WP_090750257.1">
    <property type="nucleotide sequence ID" value="NZ_CZQA01000010.1"/>
</dbReference>
<comment type="subcellular location">
    <subcellularLocation>
        <location evidence="1 5">Bacterial flagellum basal body</location>
    </subcellularLocation>
</comment>
<evidence type="ECO:0000256" key="2">
    <source>
        <dbReference type="ARBA" id="ARBA00009677"/>
    </source>
</evidence>
<evidence type="ECO:0000259" key="8">
    <source>
        <dbReference type="Pfam" id="PF07559"/>
    </source>
</evidence>
<evidence type="ECO:0000256" key="4">
    <source>
        <dbReference type="ARBA" id="ARBA00023143"/>
    </source>
</evidence>
<keyword evidence="10" id="KW-0966">Cell projection</keyword>
<dbReference type="Pfam" id="PF06429">
    <property type="entry name" value="Flg_bbr_C"/>
    <property type="match status" value="1"/>
</dbReference>